<dbReference type="Proteomes" id="UP000320496">
    <property type="component" value="Chromosome"/>
</dbReference>
<dbReference type="PROSITE" id="PS51296">
    <property type="entry name" value="RIESKE"/>
    <property type="match status" value="1"/>
</dbReference>
<dbReference type="InterPro" id="IPR006076">
    <property type="entry name" value="FAD-dep_OxRdtase"/>
</dbReference>
<dbReference type="GO" id="GO:0016491">
    <property type="term" value="F:oxidoreductase activity"/>
    <property type="evidence" value="ECO:0007669"/>
    <property type="project" value="UniProtKB-KW"/>
</dbReference>
<dbReference type="Gene3D" id="2.102.10.10">
    <property type="entry name" value="Rieske [2Fe-2S] iron-sulphur domain"/>
    <property type="match status" value="1"/>
</dbReference>
<dbReference type="GO" id="GO:0005737">
    <property type="term" value="C:cytoplasm"/>
    <property type="evidence" value="ECO:0007669"/>
    <property type="project" value="TreeGrafter"/>
</dbReference>
<dbReference type="GO" id="GO:0051537">
    <property type="term" value="F:2 iron, 2 sulfur cluster binding"/>
    <property type="evidence" value="ECO:0007669"/>
    <property type="project" value="UniProtKB-KW"/>
</dbReference>
<keyword evidence="7" id="KW-0560">Oxidoreductase</keyword>
<dbReference type="KEGG" id="mri:Mal4_11090"/>
<evidence type="ECO:0000313" key="7">
    <source>
        <dbReference type="EMBL" id="QDU36811.1"/>
    </source>
</evidence>
<dbReference type="EC" id="1.4.3.-" evidence="7"/>
<gene>
    <name evidence="7" type="primary">puuB</name>
    <name evidence="7" type="ORF">Mal4_11090</name>
</gene>
<dbReference type="FunFam" id="2.102.10.10:FF:000014">
    <property type="entry name" value="Oxidoreductase, FAD dependent"/>
    <property type="match status" value="1"/>
</dbReference>
<accession>A0A517Z2V6</accession>
<evidence type="ECO:0000256" key="3">
    <source>
        <dbReference type="ARBA" id="ARBA00023004"/>
    </source>
</evidence>
<dbReference type="InterPro" id="IPR005805">
    <property type="entry name" value="Rieske_Fe-S_prot_C"/>
</dbReference>
<dbReference type="Pfam" id="PF01266">
    <property type="entry name" value="DAO"/>
    <property type="match status" value="1"/>
</dbReference>
<evidence type="ECO:0000256" key="4">
    <source>
        <dbReference type="ARBA" id="ARBA00023014"/>
    </source>
</evidence>
<keyword evidence="3" id="KW-0408">Iron</keyword>
<dbReference type="Gene3D" id="3.30.9.10">
    <property type="entry name" value="D-Amino Acid Oxidase, subunit A, domain 2"/>
    <property type="match status" value="1"/>
</dbReference>
<dbReference type="GO" id="GO:0016020">
    <property type="term" value="C:membrane"/>
    <property type="evidence" value="ECO:0007669"/>
    <property type="project" value="InterPro"/>
</dbReference>
<evidence type="ECO:0000313" key="8">
    <source>
        <dbReference type="Proteomes" id="UP000320496"/>
    </source>
</evidence>
<dbReference type="Gene3D" id="3.50.50.60">
    <property type="entry name" value="FAD/NAD(P)-binding domain"/>
    <property type="match status" value="1"/>
</dbReference>
<dbReference type="CDD" id="cd03477">
    <property type="entry name" value="Rieske_YhfW_C"/>
    <property type="match status" value="1"/>
</dbReference>
<organism evidence="7 8">
    <name type="scientific">Maioricimonas rarisocia</name>
    <dbReference type="NCBI Taxonomy" id="2528026"/>
    <lineage>
        <taxon>Bacteria</taxon>
        <taxon>Pseudomonadati</taxon>
        <taxon>Planctomycetota</taxon>
        <taxon>Planctomycetia</taxon>
        <taxon>Planctomycetales</taxon>
        <taxon>Planctomycetaceae</taxon>
        <taxon>Maioricimonas</taxon>
    </lineage>
</organism>
<feature type="domain" description="Rieske" evidence="6">
    <location>
        <begin position="422"/>
        <end position="511"/>
    </location>
</feature>
<keyword evidence="1" id="KW-0001">2Fe-2S</keyword>
<dbReference type="OrthoDB" id="9767869at2"/>
<dbReference type="Pfam" id="PF00355">
    <property type="entry name" value="Rieske"/>
    <property type="match status" value="1"/>
</dbReference>
<keyword evidence="8" id="KW-1185">Reference proteome</keyword>
<keyword evidence="5" id="KW-1015">Disulfide bond</keyword>
<dbReference type="InterPro" id="IPR036188">
    <property type="entry name" value="FAD/NAD-bd_sf"/>
</dbReference>
<sequence>MFSRTRSHSVWLAEAPLTGYPELRENLDADVAVIGGGIAGLTTALELQRAGQNVVLLEAERLGCGVTGASTAKVTSLHGAIYRRIEQKFDAEAARLYAEANQAGLEHIAGRAEEMLAHSVDCQFERRSAFTCTFDGSEIELIREEAEAARRAGLPAEATSDVGLPFPVPAAVRVENQAQFHPYRYCVGLARLLTDAGGRIYEHVRAQNVSDPGDDGYCTVALPEGELRARHVVIATLLPFLDRGAYFAQTHPSRSYGIAVSLNEAAPEGMYINVESPTRSVRPMPDGRRILVVGEEHKVGQDDDTRDRYAELEAWTRKHFAVQSVDHRWSAQDNIPVDDLPYIGPLDRETDRIWTATGFNKWGLTTGSVAALILKELILGKRHPWAELFDSTRTDVLPSAKEFVTQNLNVAAHYVGDRLKALVAEPVDQLAPGDGAIVELDGEKVAAFRDDSGNLHACSPICTHMGCYVLWNRAERSWDCPCHGSRFATDGQILQGPALDPLEKIDPSGDQ</sequence>
<evidence type="ECO:0000256" key="5">
    <source>
        <dbReference type="ARBA" id="ARBA00023157"/>
    </source>
</evidence>
<evidence type="ECO:0000259" key="6">
    <source>
        <dbReference type="PROSITE" id="PS51296"/>
    </source>
</evidence>
<protein>
    <submittedName>
        <fullName evidence="7">Gamma-glutamylputrescine oxidoreductase</fullName>
        <ecNumber evidence="7">1.4.3.-</ecNumber>
    </submittedName>
</protein>
<keyword evidence="4" id="KW-0411">Iron-sulfur</keyword>
<keyword evidence="2" id="KW-0479">Metal-binding</keyword>
<dbReference type="PRINTS" id="PR00162">
    <property type="entry name" value="RIESKE"/>
</dbReference>
<dbReference type="GO" id="GO:0046872">
    <property type="term" value="F:metal ion binding"/>
    <property type="evidence" value="ECO:0007669"/>
    <property type="project" value="UniProtKB-KW"/>
</dbReference>
<name>A0A517Z2V6_9PLAN</name>
<dbReference type="InterPro" id="IPR017941">
    <property type="entry name" value="Rieske_2Fe-2S"/>
</dbReference>
<dbReference type="PANTHER" id="PTHR13847">
    <property type="entry name" value="SARCOSINE DEHYDROGENASE-RELATED"/>
    <property type="match status" value="1"/>
</dbReference>
<evidence type="ECO:0000256" key="2">
    <source>
        <dbReference type="ARBA" id="ARBA00022723"/>
    </source>
</evidence>
<dbReference type="InterPro" id="IPR036922">
    <property type="entry name" value="Rieske_2Fe-2S_sf"/>
</dbReference>
<dbReference type="PANTHER" id="PTHR13847:SF274">
    <property type="entry name" value="RIESKE 2FE-2S IRON-SULFUR PROTEIN YHFW-RELATED"/>
    <property type="match status" value="1"/>
</dbReference>
<dbReference type="SUPFAM" id="SSF50022">
    <property type="entry name" value="ISP domain"/>
    <property type="match status" value="1"/>
</dbReference>
<dbReference type="RefSeq" id="WP_145367438.1">
    <property type="nucleotide sequence ID" value="NZ_CP036275.1"/>
</dbReference>
<evidence type="ECO:0000256" key="1">
    <source>
        <dbReference type="ARBA" id="ARBA00022714"/>
    </source>
</evidence>
<dbReference type="AlphaFoldDB" id="A0A517Z2V6"/>
<proteinExistence type="predicted"/>
<dbReference type="SUPFAM" id="SSF51905">
    <property type="entry name" value="FAD/NAD(P)-binding domain"/>
    <property type="match status" value="1"/>
</dbReference>
<dbReference type="EMBL" id="CP036275">
    <property type="protein sequence ID" value="QDU36811.1"/>
    <property type="molecule type" value="Genomic_DNA"/>
</dbReference>
<reference evidence="7 8" key="1">
    <citation type="submission" date="2019-02" db="EMBL/GenBank/DDBJ databases">
        <title>Deep-cultivation of Planctomycetes and their phenomic and genomic characterization uncovers novel biology.</title>
        <authorList>
            <person name="Wiegand S."/>
            <person name="Jogler M."/>
            <person name="Boedeker C."/>
            <person name="Pinto D."/>
            <person name="Vollmers J."/>
            <person name="Rivas-Marin E."/>
            <person name="Kohn T."/>
            <person name="Peeters S.H."/>
            <person name="Heuer A."/>
            <person name="Rast P."/>
            <person name="Oberbeckmann S."/>
            <person name="Bunk B."/>
            <person name="Jeske O."/>
            <person name="Meyerdierks A."/>
            <person name="Storesund J.E."/>
            <person name="Kallscheuer N."/>
            <person name="Luecker S."/>
            <person name="Lage O.M."/>
            <person name="Pohl T."/>
            <person name="Merkel B.J."/>
            <person name="Hornburger P."/>
            <person name="Mueller R.-W."/>
            <person name="Bruemmer F."/>
            <person name="Labrenz M."/>
            <person name="Spormann A.M."/>
            <person name="Op den Camp H."/>
            <person name="Overmann J."/>
            <person name="Amann R."/>
            <person name="Jetten M.S.M."/>
            <person name="Mascher T."/>
            <person name="Medema M.H."/>
            <person name="Devos D.P."/>
            <person name="Kaster A.-K."/>
            <person name="Ovreas L."/>
            <person name="Rohde M."/>
            <person name="Galperin M.Y."/>
            <person name="Jogler C."/>
        </authorList>
    </citation>
    <scope>NUCLEOTIDE SEQUENCE [LARGE SCALE GENOMIC DNA]</scope>
    <source>
        <strain evidence="7 8">Mal4</strain>
    </source>
</reference>
<dbReference type="InterPro" id="IPR038010">
    <property type="entry name" value="YhfW_C"/>
</dbReference>